<dbReference type="RefSeq" id="WP_012872473.1">
    <property type="nucleotide sequence ID" value="NC_013523.1"/>
</dbReference>
<keyword evidence="4" id="KW-1185">Reference proteome</keyword>
<dbReference type="STRING" id="479434.Sthe_1997"/>
<dbReference type="eggNOG" id="ENOG5033AE2">
    <property type="taxonomic scope" value="Bacteria"/>
</dbReference>
<keyword evidence="2" id="KW-1133">Transmembrane helix</keyword>
<dbReference type="KEGG" id="sti:Sthe_1997"/>
<evidence type="ECO:0000256" key="2">
    <source>
        <dbReference type="SAM" id="Phobius"/>
    </source>
</evidence>
<evidence type="ECO:0000313" key="4">
    <source>
        <dbReference type="Proteomes" id="UP000002027"/>
    </source>
</evidence>
<organism evidence="3 4">
    <name type="scientific">Sphaerobacter thermophilus (strain ATCC 49802 / DSM 20745 / KCCM 41009 / NCIMB 13125 / S 6022)</name>
    <dbReference type="NCBI Taxonomy" id="479434"/>
    <lineage>
        <taxon>Bacteria</taxon>
        <taxon>Pseudomonadati</taxon>
        <taxon>Thermomicrobiota</taxon>
        <taxon>Thermomicrobia</taxon>
        <taxon>Sphaerobacterales</taxon>
        <taxon>Sphaerobacterineae</taxon>
        <taxon>Sphaerobacteraceae</taxon>
        <taxon>Sphaerobacter</taxon>
    </lineage>
</organism>
<dbReference type="AlphaFoldDB" id="D1C5B0"/>
<evidence type="ECO:0000313" key="3">
    <source>
        <dbReference type="EMBL" id="ACZ39427.1"/>
    </source>
</evidence>
<dbReference type="InParanoid" id="D1C5B0"/>
<dbReference type="HOGENOM" id="CLU_1651053_0_0_0"/>
<gene>
    <name evidence="3" type="ordered locus">Sthe_1997</name>
</gene>
<keyword evidence="2" id="KW-0812">Transmembrane</keyword>
<accession>D1C5B0</accession>
<dbReference type="Proteomes" id="UP000002027">
    <property type="component" value="Chromosome 1"/>
</dbReference>
<keyword evidence="2" id="KW-0472">Membrane</keyword>
<reference evidence="3 4" key="2">
    <citation type="journal article" date="2010" name="Stand. Genomic Sci.">
        <title>Complete genome sequence of Desulfohalobium retbaense type strain (HR(100)).</title>
        <authorList>
            <person name="Spring S."/>
            <person name="Nolan M."/>
            <person name="Lapidus A."/>
            <person name="Glavina Del Rio T."/>
            <person name="Copeland A."/>
            <person name="Tice H."/>
            <person name="Cheng J.F."/>
            <person name="Lucas S."/>
            <person name="Land M."/>
            <person name="Chen F."/>
            <person name="Bruce D."/>
            <person name="Goodwin L."/>
            <person name="Pitluck S."/>
            <person name="Ivanova N."/>
            <person name="Mavromatis K."/>
            <person name="Mikhailova N."/>
            <person name="Pati A."/>
            <person name="Chen A."/>
            <person name="Palaniappan K."/>
            <person name="Hauser L."/>
            <person name="Chang Y.J."/>
            <person name="Jeffries C.D."/>
            <person name="Munk C."/>
            <person name="Kiss H."/>
            <person name="Chain P."/>
            <person name="Han C."/>
            <person name="Brettin T."/>
            <person name="Detter J.C."/>
            <person name="Schuler E."/>
            <person name="Goker M."/>
            <person name="Rohde M."/>
            <person name="Bristow J."/>
            <person name="Eisen J.A."/>
            <person name="Markowitz V."/>
            <person name="Hugenholtz P."/>
            <person name="Kyrpides N.C."/>
            <person name="Klenk H.P."/>
        </authorList>
    </citation>
    <scope>NUCLEOTIDE SEQUENCE [LARGE SCALE GENOMIC DNA]</scope>
    <source>
        <strain evidence="4">ATCC 49802 / DSM 20745 / S 6022</strain>
    </source>
</reference>
<feature type="region of interest" description="Disordered" evidence="1">
    <location>
        <begin position="141"/>
        <end position="160"/>
    </location>
</feature>
<dbReference type="EMBL" id="CP001823">
    <property type="protein sequence ID" value="ACZ39427.1"/>
    <property type="molecule type" value="Genomic_DNA"/>
</dbReference>
<protein>
    <recommendedName>
        <fullName evidence="5">Cell division protein FtsL</fullName>
    </recommendedName>
</protein>
<proteinExistence type="predicted"/>
<sequence length="160" mass="17550">MSTVTRVGRAQTARRERRRYVSLNGAALVIVAGVAVSVIGILYLIQTSHVASLGYELSRIERERNELAMENARLSYLVAEEESLEKVERVATEELGMRPLTRYRFLEVQAPLEEELPPPPTPAPYSESLWERVWRGLTGVGRAQAPAAGPPALPGLGGGE</sequence>
<reference evidence="4" key="1">
    <citation type="submission" date="2009-11" db="EMBL/GenBank/DDBJ databases">
        <title>The complete chromosome 1 of Sphaerobacter thermophilus DSM 20745.</title>
        <authorList>
            <person name="Lucas S."/>
            <person name="Copeland A."/>
            <person name="Lapidus A."/>
            <person name="Glavina del Rio T."/>
            <person name="Dalin E."/>
            <person name="Tice H."/>
            <person name="Bruce D."/>
            <person name="Goodwin L."/>
            <person name="Pitluck S."/>
            <person name="Kyrpides N."/>
            <person name="Mavromatis K."/>
            <person name="Ivanova N."/>
            <person name="Mikhailova N."/>
            <person name="LaButti K.M."/>
            <person name="Clum A."/>
            <person name="Sun H.I."/>
            <person name="Brettin T."/>
            <person name="Detter J.C."/>
            <person name="Han C."/>
            <person name="Larimer F."/>
            <person name="Land M."/>
            <person name="Hauser L."/>
            <person name="Markowitz V."/>
            <person name="Cheng J.F."/>
            <person name="Hugenholtz P."/>
            <person name="Woyke T."/>
            <person name="Wu D."/>
            <person name="Steenblock K."/>
            <person name="Schneider S."/>
            <person name="Pukall R."/>
            <person name="Goeker M."/>
            <person name="Klenk H.P."/>
            <person name="Eisen J.A."/>
        </authorList>
    </citation>
    <scope>NUCLEOTIDE SEQUENCE [LARGE SCALE GENOMIC DNA]</scope>
    <source>
        <strain evidence="4">ATCC 49802 / DSM 20745 / S 6022</strain>
    </source>
</reference>
<feature type="transmembrane region" description="Helical" evidence="2">
    <location>
        <begin position="21"/>
        <end position="45"/>
    </location>
</feature>
<evidence type="ECO:0000256" key="1">
    <source>
        <dbReference type="SAM" id="MobiDB-lite"/>
    </source>
</evidence>
<name>D1C5B0_SPHTD</name>
<evidence type="ECO:0008006" key="5">
    <source>
        <dbReference type="Google" id="ProtNLM"/>
    </source>
</evidence>